<evidence type="ECO:0000313" key="7">
    <source>
        <dbReference type="Proteomes" id="UP001058120"/>
    </source>
</evidence>
<protein>
    <submittedName>
        <fullName evidence="6">4Fe-4S ferredoxin</fullName>
    </submittedName>
</protein>
<feature type="domain" description="4Fe-4S ferredoxin-type" evidence="5">
    <location>
        <begin position="31"/>
        <end position="60"/>
    </location>
</feature>
<dbReference type="PANTHER" id="PTHR43687">
    <property type="entry name" value="ADENYLYLSULFATE REDUCTASE, BETA SUBUNIT"/>
    <property type="match status" value="1"/>
</dbReference>
<evidence type="ECO:0000256" key="1">
    <source>
        <dbReference type="ARBA" id="ARBA00022485"/>
    </source>
</evidence>
<proteinExistence type="predicted"/>
<feature type="domain" description="4Fe-4S ferredoxin-type" evidence="5">
    <location>
        <begin position="1"/>
        <end position="30"/>
    </location>
</feature>
<dbReference type="EMBL" id="CP065938">
    <property type="protein sequence ID" value="UWX05472.1"/>
    <property type="molecule type" value="Genomic_DNA"/>
</dbReference>
<dbReference type="InterPro" id="IPR017896">
    <property type="entry name" value="4Fe4S_Fe-S-bd"/>
</dbReference>
<keyword evidence="2" id="KW-0479">Metal-binding</keyword>
<evidence type="ECO:0000256" key="4">
    <source>
        <dbReference type="ARBA" id="ARBA00023014"/>
    </source>
</evidence>
<keyword evidence="1" id="KW-0004">4Fe-4S</keyword>
<keyword evidence="7" id="KW-1185">Reference proteome</keyword>
<dbReference type="Proteomes" id="UP001058120">
    <property type="component" value="Chromosome"/>
</dbReference>
<organism evidence="6 7">
    <name type="scientific">Taurinivorans muris</name>
    <dbReference type="NCBI Taxonomy" id="2787751"/>
    <lineage>
        <taxon>Bacteria</taxon>
        <taxon>Pseudomonadati</taxon>
        <taxon>Thermodesulfobacteriota</taxon>
        <taxon>Desulfovibrionia</taxon>
        <taxon>Desulfovibrionales</taxon>
        <taxon>Desulfovibrionaceae</taxon>
        <taxon>Taurinivorans</taxon>
    </lineage>
</organism>
<name>A0ABY5Y262_9BACT</name>
<sequence>MPPVFDATKCKKCRKCVTRCPGYLLEMGEKKPEVRFPNECWHCGCCRIACEHEAISFEFPLYTRV</sequence>
<evidence type="ECO:0000256" key="3">
    <source>
        <dbReference type="ARBA" id="ARBA00023004"/>
    </source>
</evidence>
<dbReference type="InterPro" id="IPR050572">
    <property type="entry name" value="Fe-S_Ferredoxin"/>
</dbReference>
<dbReference type="Gene3D" id="3.30.70.20">
    <property type="match status" value="1"/>
</dbReference>
<reference evidence="6" key="1">
    <citation type="submission" date="2020-12" db="EMBL/GenBank/DDBJ databases">
        <title>Taurinivorans muris gen. nov., sp. nov., fundamental and realized metabolic niche of a ubiquitous sulfidogenic bacterium in the murine intestine.</title>
        <authorList>
            <person name="Ye H."/>
            <person name="Hanson B.T."/>
            <person name="Loy A."/>
        </authorList>
    </citation>
    <scope>NUCLEOTIDE SEQUENCE</scope>
    <source>
        <strain evidence="6">LT0009</strain>
    </source>
</reference>
<accession>A0ABY5Y262</accession>
<gene>
    <name evidence="6" type="ORF">JBF11_08480</name>
</gene>
<evidence type="ECO:0000313" key="6">
    <source>
        <dbReference type="EMBL" id="UWX05472.1"/>
    </source>
</evidence>
<dbReference type="RefSeq" id="WP_334315052.1">
    <property type="nucleotide sequence ID" value="NZ_CP065938.1"/>
</dbReference>
<dbReference type="Pfam" id="PF13237">
    <property type="entry name" value="Fer4_10"/>
    <property type="match status" value="1"/>
</dbReference>
<dbReference type="PROSITE" id="PS51379">
    <property type="entry name" value="4FE4S_FER_2"/>
    <property type="match status" value="2"/>
</dbReference>
<keyword evidence="3" id="KW-0408">Iron</keyword>
<dbReference type="SUPFAM" id="SSF54862">
    <property type="entry name" value="4Fe-4S ferredoxins"/>
    <property type="match status" value="1"/>
</dbReference>
<dbReference type="PANTHER" id="PTHR43687:SF1">
    <property type="entry name" value="FERREDOXIN III"/>
    <property type="match status" value="1"/>
</dbReference>
<evidence type="ECO:0000256" key="2">
    <source>
        <dbReference type="ARBA" id="ARBA00022723"/>
    </source>
</evidence>
<keyword evidence="4" id="KW-0411">Iron-sulfur</keyword>
<evidence type="ECO:0000259" key="5">
    <source>
        <dbReference type="PROSITE" id="PS51379"/>
    </source>
</evidence>
<dbReference type="InterPro" id="IPR017900">
    <property type="entry name" value="4Fe4S_Fe_S_CS"/>
</dbReference>
<dbReference type="PROSITE" id="PS00198">
    <property type="entry name" value="4FE4S_FER_1"/>
    <property type="match status" value="2"/>
</dbReference>